<evidence type="ECO:0000256" key="3">
    <source>
        <dbReference type="PROSITE-ProRule" id="PRU01240"/>
    </source>
</evidence>
<evidence type="ECO:0000256" key="2">
    <source>
        <dbReference type="ARBA" id="ARBA00022729"/>
    </source>
</evidence>
<keyword evidence="7" id="KW-1185">Reference proteome</keyword>
<proteinExistence type="inferred from homology"/>
<evidence type="ECO:0000256" key="1">
    <source>
        <dbReference type="ARBA" id="ARBA00011073"/>
    </source>
</evidence>
<dbReference type="GO" id="GO:0004252">
    <property type="term" value="F:serine-type endopeptidase activity"/>
    <property type="evidence" value="ECO:0007669"/>
    <property type="project" value="InterPro"/>
</dbReference>
<keyword evidence="6" id="KW-0378">Hydrolase</keyword>
<dbReference type="EMBL" id="BMAC01001320">
    <property type="protein sequence ID" value="GFQ06827.1"/>
    <property type="molecule type" value="Genomic_DNA"/>
</dbReference>
<dbReference type="InterPro" id="IPR036852">
    <property type="entry name" value="Peptidase_S8/S53_dom_sf"/>
</dbReference>
<evidence type="ECO:0000313" key="6">
    <source>
        <dbReference type="EMBL" id="GFQ06827.1"/>
    </source>
</evidence>
<comment type="caution">
    <text evidence="6">The sequence shown here is derived from an EMBL/GenBank/DDBJ whole genome shotgun (WGS) entry which is preliminary data.</text>
</comment>
<dbReference type="AlphaFoldDB" id="A0A830D582"/>
<keyword evidence="2" id="KW-0732">Signal</keyword>
<evidence type="ECO:0000313" key="7">
    <source>
        <dbReference type="Proteomes" id="UP000653305"/>
    </source>
</evidence>
<comment type="caution">
    <text evidence="3">Lacks conserved residue(s) required for the propagation of feature annotation.</text>
</comment>
<evidence type="ECO:0000259" key="5">
    <source>
        <dbReference type="Pfam" id="PF17766"/>
    </source>
</evidence>
<dbReference type="InterPro" id="IPR041469">
    <property type="entry name" value="Subtilisin-like_FN3"/>
</dbReference>
<feature type="domain" description="Peptidase S8/S53" evidence="4">
    <location>
        <begin position="66"/>
        <end position="161"/>
    </location>
</feature>
<gene>
    <name evidence="6" type="ORF">PHJA_002826700</name>
</gene>
<dbReference type="GO" id="GO:0006508">
    <property type="term" value="P:proteolysis"/>
    <property type="evidence" value="ECO:0007669"/>
    <property type="project" value="UniProtKB-KW"/>
</dbReference>
<feature type="domain" description="Subtilisin-like protease fibronectin type-III" evidence="5">
    <location>
        <begin position="241"/>
        <end position="273"/>
    </location>
</feature>
<name>A0A830D582_9LAMI</name>
<dbReference type="InterPro" id="IPR000209">
    <property type="entry name" value="Peptidase_S8/S53_dom"/>
</dbReference>
<dbReference type="InterPro" id="IPR045051">
    <property type="entry name" value="SBT"/>
</dbReference>
<keyword evidence="6" id="KW-0645">Protease</keyword>
<sequence>MNRTNVRGKIVVCELNGGRVRSGELVKRAGGVAMVLVNNEDLANTTFAKAHVLPAAHVGYADGLKIKAYINSTTTRPTAKRGPNLASLGILNPDILGPGVNILAAWPTSVENNTNTKSTFNMVSGTSKACPHLSGVAALLKSEHPDWSPAATKSVIMTTADVVNPAHNPIEDETFLPANILATGAGHVNPAAASDPGLIYDIKPQDYVPYLCGLKYTSQQVDSIVNKKVNCSEVKSIPEAQLNYPSFALTFTDQPTNSQRYTRTVTNVGDPQSS</sequence>
<dbReference type="Pfam" id="PF17766">
    <property type="entry name" value="fn3_6"/>
    <property type="match status" value="1"/>
</dbReference>
<dbReference type="PANTHER" id="PTHR10795">
    <property type="entry name" value="PROPROTEIN CONVERTASE SUBTILISIN/KEXIN"/>
    <property type="match status" value="1"/>
</dbReference>
<reference evidence="6" key="1">
    <citation type="submission" date="2020-07" db="EMBL/GenBank/DDBJ databases">
        <title>Ethylene signaling mediates host invasion by parasitic plants.</title>
        <authorList>
            <person name="Yoshida S."/>
        </authorList>
    </citation>
    <scope>NUCLEOTIDE SEQUENCE</scope>
    <source>
        <strain evidence="6">Okayama</strain>
    </source>
</reference>
<dbReference type="Pfam" id="PF00082">
    <property type="entry name" value="Peptidase_S8"/>
    <property type="match status" value="1"/>
</dbReference>
<accession>A0A830D582</accession>
<dbReference type="Gene3D" id="2.60.40.2310">
    <property type="match status" value="1"/>
</dbReference>
<dbReference type="PROSITE" id="PS51892">
    <property type="entry name" value="SUBTILASE"/>
    <property type="match status" value="1"/>
</dbReference>
<organism evidence="6 7">
    <name type="scientific">Phtheirospermum japonicum</name>
    <dbReference type="NCBI Taxonomy" id="374723"/>
    <lineage>
        <taxon>Eukaryota</taxon>
        <taxon>Viridiplantae</taxon>
        <taxon>Streptophyta</taxon>
        <taxon>Embryophyta</taxon>
        <taxon>Tracheophyta</taxon>
        <taxon>Spermatophyta</taxon>
        <taxon>Magnoliopsida</taxon>
        <taxon>eudicotyledons</taxon>
        <taxon>Gunneridae</taxon>
        <taxon>Pentapetalae</taxon>
        <taxon>asterids</taxon>
        <taxon>lamiids</taxon>
        <taxon>Lamiales</taxon>
        <taxon>Orobanchaceae</taxon>
        <taxon>Orobanchaceae incertae sedis</taxon>
        <taxon>Phtheirospermum</taxon>
    </lineage>
</organism>
<dbReference type="OrthoDB" id="206201at2759"/>
<comment type="similarity">
    <text evidence="1 3">Belongs to the peptidase S8 family.</text>
</comment>
<dbReference type="Gene3D" id="3.40.50.200">
    <property type="entry name" value="Peptidase S8/S53 domain"/>
    <property type="match status" value="1"/>
</dbReference>
<dbReference type="SUPFAM" id="SSF52743">
    <property type="entry name" value="Subtilisin-like"/>
    <property type="match status" value="1"/>
</dbReference>
<dbReference type="Proteomes" id="UP000653305">
    <property type="component" value="Unassembled WGS sequence"/>
</dbReference>
<protein>
    <submittedName>
        <fullName evidence="6">Subtilisin-like protease sdd1</fullName>
    </submittedName>
</protein>
<dbReference type="CDD" id="cd02120">
    <property type="entry name" value="PA_subtilisin_like"/>
    <property type="match status" value="1"/>
</dbReference>
<evidence type="ECO:0000259" key="4">
    <source>
        <dbReference type="Pfam" id="PF00082"/>
    </source>
</evidence>